<reference evidence="1 2" key="1">
    <citation type="journal article" date="2009" name="PLoS ONE">
        <title>The complete genome of Teredinibacter turnerae T7901: an intracellular endosymbiont of marine wood-boring bivalves (shipworms).</title>
        <authorList>
            <person name="Yang J.C."/>
            <person name="Madupu R."/>
            <person name="Durkin A.S."/>
            <person name="Ekborg N.A."/>
            <person name="Pedamallu C.S."/>
            <person name="Hostetler J.B."/>
            <person name="Radune D."/>
            <person name="Toms B.S."/>
            <person name="Henrissat B."/>
            <person name="Coutinho P.M."/>
            <person name="Schwarz S."/>
            <person name="Field L."/>
            <person name="Trindade-Silva A.E."/>
            <person name="Soares C.A.G."/>
            <person name="Elshahawi S."/>
            <person name="Hanora A."/>
            <person name="Schmidt E.W."/>
            <person name="Haygood M.G."/>
            <person name="Posfai J."/>
            <person name="Benner J."/>
            <person name="Madinger C."/>
            <person name="Nove J."/>
            <person name="Anton B."/>
            <person name="Chaudhary K."/>
            <person name="Foster J."/>
            <person name="Holman A."/>
            <person name="Kumar S."/>
            <person name="Lessard P.A."/>
            <person name="Luyten Y.A."/>
            <person name="Slatko B."/>
            <person name="Wood N."/>
            <person name="Wu B."/>
            <person name="Teplitski M."/>
            <person name="Mougous J.D."/>
            <person name="Ward N."/>
            <person name="Eisen J.A."/>
            <person name="Badger J.H."/>
            <person name="Distel D.L."/>
        </authorList>
    </citation>
    <scope>NUCLEOTIDE SEQUENCE [LARGE SCALE GENOMIC DNA]</scope>
    <source>
        <strain evidence="2">ATCC 39867 / T7901</strain>
    </source>
</reference>
<proteinExistence type="predicted"/>
<dbReference type="RefSeq" id="WP_015817876.1">
    <property type="nucleotide sequence ID" value="NC_012997.1"/>
</dbReference>
<evidence type="ECO:0000313" key="1">
    <source>
        <dbReference type="EMBL" id="ACR11765.1"/>
    </source>
</evidence>
<dbReference type="InterPro" id="IPR017748">
    <property type="entry name" value="TagF"/>
</dbReference>
<dbReference type="NCBIfam" id="TIGR03373">
    <property type="entry name" value="VI_minor_4"/>
    <property type="match status" value="1"/>
</dbReference>
<gene>
    <name evidence="1" type="ordered locus">TERTU_1665</name>
</gene>
<dbReference type="HOGENOM" id="CLU_084145_1_0_6"/>
<dbReference type="InterPro" id="IPR038225">
    <property type="entry name" value="TagF_sf"/>
</dbReference>
<dbReference type="EMBL" id="CP001614">
    <property type="protein sequence ID" value="ACR11765.1"/>
    <property type="molecule type" value="Genomic_DNA"/>
</dbReference>
<evidence type="ECO:0000313" key="2">
    <source>
        <dbReference type="Proteomes" id="UP000009080"/>
    </source>
</evidence>
<organism evidence="1 2">
    <name type="scientific">Teredinibacter turnerae (strain ATCC 39867 / T7901)</name>
    <dbReference type="NCBI Taxonomy" id="377629"/>
    <lineage>
        <taxon>Bacteria</taxon>
        <taxon>Pseudomonadati</taxon>
        <taxon>Pseudomonadota</taxon>
        <taxon>Gammaproteobacteria</taxon>
        <taxon>Cellvibrionales</taxon>
        <taxon>Cellvibrionaceae</taxon>
        <taxon>Teredinibacter</taxon>
    </lineage>
</organism>
<accession>C5BU12</accession>
<dbReference type="STRING" id="377629.TERTU_1665"/>
<dbReference type="Proteomes" id="UP000009080">
    <property type="component" value="Chromosome"/>
</dbReference>
<dbReference type="Pfam" id="PF09867">
    <property type="entry name" value="TagF_N"/>
    <property type="match status" value="1"/>
</dbReference>
<keyword evidence="2" id="KW-1185">Reference proteome</keyword>
<dbReference type="eggNOG" id="COG3913">
    <property type="taxonomic scope" value="Bacteria"/>
</dbReference>
<dbReference type="KEGG" id="ttu:TERTU_1665"/>
<dbReference type="AlphaFoldDB" id="C5BU12"/>
<name>C5BU12_TERTT</name>
<dbReference type="OrthoDB" id="9801841at2"/>
<dbReference type="PIRSF" id="PIRSF029287">
    <property type="entry name" value="UCP029287"/>
    <property type="match status" value="1"/>
</dbReference>
<sequence length="254" mass="27803">MSVGAAGFFGKLPTHGDFISRDLPSHFIDIWDNWLQLFVSTTQGQLGEEWLDIYLTSPIWRFVFSEGVVDEHVWAGVMLPSVDKVGRYFPFSIVAPLAGSANGLELLTEHQAWFEEIEDIALQALDGQYDLDSLLDAINMVADIQSSAYEKDPSVLGGGAPTSPLLVRTASPTQGLQAAMPALLDAALKNSYASYSAWATLGSDYVEPCIFVARGLPTTSGASSLLEGRWDEWGWPEPYLLLTQPDQPEDSENE</sequence>
<protein>
    <submittedName>
        <fullName evidence="1">Type VI secretion-associated protein, BMA_A0400 family</fullName>
    </submittedName>
</protein>
<dbReference type="Gene3D" id="3.40.1730.10">
    <property type="entry name" value="pa0076 domain"/>
    <property type="match status" value="1"/>
</dbReference>